<reference evidence="3 4" key="1">
    <citation type="submission" date="2015-09" db="EMBL/GenBank/DDBJ databases">
        <title>Draft genome sequence of Kouleothrix aurantiaca JCM 19913.</title>
        <authorList>
            <person name="Hemp J."/>
        </authorList>
    </citation>
    <scope>NUCLEOTIDE SEQUENCE [LARGE SCALE GENOMIC DNA]</scope>
    <source>
        <strain evidence="3 4">COM-B</strain>
    </source>
</reference>
<sequence length="137" mass="14671">MSISFLFPEALWLLLLLVPLWAMARAVRRQRTAHGLWVSLAMRSALIVALVLALAGTRIDQKATNLTTVFLVDRSASILPAMRARADTFVRDALAALPLGDRAAVVAFGADAVVERAPGQDTALSASQVFTNTATNI</sequence>
<dbReference type="AlphaFoldDB" id="A0A0P9DFR9"/>
<gene>
    <name evidence="3" type="ORF">SE17_03795</name>
</gene>
<evidence type="ECO:0000259" key="2">
    <source>
        <dbReference type="Pfam" id="PF13519"/>
    </source>
</evidence>
<keyword evidence="1" id="KW-0812">Transmembrane</keyword>
<proteinExistence type="predicted"/>
<evidence type="ECO:0000313" key="4">
    <source>
        <dbReference type="Proteomes" id="UP000050509"/>
    </source>
</evidence>
<dbReference type="Proteomes" id="UP000050509">
    <property type="component" value="Unassembled WGS sequence"/>
</dbReference>
<keyword evidence="4" id="KW-1185">Reference proteome</keyword>
<dbReference type="PANTHER" id="PTHR37947:SF2">
    <property type="entry name" value="VON WILLEBRAND FACTOR TYPE A"/>
    <property type="match status" value="1"/>
</dbReference>
<organism evidence="3 4">
    <name type="scientific">Kouleothrix aurantiaca</name>
    <dbReference type="NCBI Taxonomy" id="186479"/>
    <lineage>
        <taxon>Bacteria</taxon>
        <taxon>Bacillati</taxon>
        <taxon>Chloroflexota</taxon>
        <taxon>Chloroflexia</taxon>
        <taxon>Chloroflexales</taxon>
        <taxon>Roseiflexineae</taxon>
        <taxon>Roseiflexaceae</taxon>
        <taxon>Kouleothrix</taxon>
    </lineage>
</organism>
<name>A0A0P9DFR9_9CHLR</name>
<dbReference type="SUPFAM" id="SSF53300">
    <property type="entry name" value="vWA-like"/>
    <property type="match status" value="1"/>
</dbReference>
<feature type="transmembrane region" description="Helical" evidence="1">
    <location>
        <begin position="36"/>
        <end position="55"/>
    </location>
</feature>
<dbReference type="InterPro" id="IPR002035">
    <property type="entry name" value="VWF_A"/>
</dbReference>
<feature type="non-terminal residue" evidence="3">
    <location>
        <position position="137"/>
    </location>
</feature>
<comment type="caution">
    <text evidence="3">The sequence shown here is derived from an EMBL/GenBank/DDBJ whole genome shotgun (WGS) entry which is preliminary data.</text>
</comment>
<dbReference type="InterPro" id="IPR036465">
    <property type="entry name" value="vWFA_dom_sf"/>
</dbReference>
<keyword evidence="1" id="KW-1133">Transmembrane helix</keyword>
<feature type="domain" description="VWFA" evidence="2">
    <location>
        <begin position="68"/>
        <end position="123"/>
    </location>
</feature>
<accession>A0A0P9DFR9</accession>
<dbReference type="PANTHER" id="PTHR37947">
    <property type="entry name" value="BLL2462 PROTEIN"/>
    <property type="match status" value="1"/>
</dbReference>
<keyword evidence="1" id="KW-0472">Membrane</keyword>
<evidence type="ECO:0000256" key="1">
    <source>
        <dbReference type="SAM" id="Phobius"/>
    </source>
</evidence>
<dbReference type="Gene3D" id="3.40.50.410">
    <property type="entry name" value="von Willebrand factor, type A domain"/>
    <property type="match status" value="1"/>
</dbReference>
<dbReference type="EMBL" id="LJCR01000058">
    <property type="protein sequence ID" value="KPV54427.1"/>
    <property type="molecule type" value="Genomic_DNA"/>
</dbReference>
<evidence type="ECO:0000313" key="3">
    <source>
        <dbReference type="EMBL" id="KPV54427.1"/>
    </source>
</evidence>
<dbReference type="Pfam" id="PF13519">
    <property type="entry name" value="VWA_2"/>
    <property type="match status" value="1"/>
</dbReference>
<protein>
    <recommendedName>
        <fullName evidence="2">VWFA domain-containing protein</fullName>
    </recommendedName>
</protein>